<reference evidence="1 2" key="1">
    <citation type="journal article" date="2022" name="G3 (Bethesda)">
        <title>Whole-genome sequence and methylome profiling of the almond [Prunus dulcis (Mill.) D.A. Webb] cultivar 'Nonpareil'.</title>
        <authorList>
            <person name="D'Amico-Willman K.M."/>
            <person name="Ouma W.Z."/>
            <person name="Meulia T."/>
            <person name="Sideli G.M."/>
            <person name="Gradziel T.M."/>
            <person name="Fresnedo-Ramirez J."/>
        </authorList>
    </citation>
    <scope>NUCLEOTIDE SEQUENCE [LARGE SCALE GENOMIC DNA]</scope>
    <source>
        <strain evidence="1">Clone GOH B32 T37-40</strain>
    </source>
</reference>
<dbReference type="EMBL" id="JAJFAZ020000006">
    <property type="protein sequence ID" value="KAI5321605.1"/>
    <property type="molecule type" value="Genomic_DNA"/>
</dbReference>
<sequence>MIADLTAELYTTRYTKKSSPGTGFESRRDLERNRLRAAALPFRLCISFTVEGFNQHVVYLDFHGFADLLIENFIHEPLVGCSDVLQPKGHYLVAVSPSLDDEKGLRLVILVHQDLIIAGVGVHEAEQLIAGSCIHKLVDSPQLEVILRACFVGVIDANSPFVIFLFHN</sequence>
<evidence type="ECO:0000313" key="2">
    <source>
        <dbReference type="Proteomes" id="UP001054821"/>
    </source>
</evidence>
<evidence type="ECO:0000313" key="1">
    <source>
        <dbReference type="EMBL" id="KAI5321605.1"/>
    </source>
</evidence>
<dbReference type="AlphaFoldDB" id="A0AAD4VAT0"/>
<name>A0AAD4VAT0_PRUDU</name>
<organism evidence="1 2">
    <name type="scientific">Prunus dulcis</name>
    <name type="common">Almond</name>
    <name type="synonym">Amygdalus dulcis</name>
    <dbReference type="NCBI Taxonomy" id="3755"/>
    <lineage>
        <taxon>Eukaryota</taxon>
        <taxon>Viridiplantae</taxon>
        <taxon>Streptophyta</taxon>
        <taxon>Embryophyta</taxon>
        <taxon>Tracheophyta</taxon>
        <taxon>Spermatophyta</taxon>
        <taxon>Magnoliopsida</taxon>
        <taxon>eudicotyledons</taxon>
        <taxon>Gunneridae</taxon>
        <taxon>Pentapetalae</taxon>
        <taxon>rosids</taxon>
        <taxon>fabids</taxon>
        <taxon>Rosales</taxon>
        <taxon>Rosaceae</taxon>
        <taxon>Amygdaloideae</taxon>
        <taxon>Amygdaleae</taxon>
        <taxon>Prunus</taxon>
    </lineage>
</organism>
<gene>
    <name evidence="1" type="ORF">L3X38_030676</name>
</gene>
<comment type="caution">
    <text evidence="1">The sequence shown here is derived from an EMBL/GenBank/DDBJ whole genome shotgun (WGS) entry which is preliminary data.</text>
</comment>
<keyword evidence="2" id="KW-1185">Reference proteome</keyword>
<dbReference type="Proteomes" id="UP001054821">
    <property type="component" value="Chromosome 6"/>
</dbReference>
<proteinExistence type="predicted"/>
<protein>
    <submittedName>
        <fullName evidence="1">Uncharacterized protein</fullName>
    </submittedName>
</protein>
<accession>A0AAD4VAT0</accession>